<dbReference type="InterPro" id="IPR001155">
    <property type="entry name" value="OxRdtase_FMN_N"/>
</dbReference>
<dbReference type="OrthoDB" id="1663137at2759"/>
<dbReference type="STRING" id="1509407.A0A0L1J8K5"/>
<name>A0A0L1J8K5_ASPN3</name>
<sequence length="417" mass="45378">MTSDINQPITLPCGLVLQNRLVKAAMAEAMADKSRVPDQKFTRAYGEWGKGKWGGLLTGNIQVDPRDLGNYYDLVVRESGVREDQLRSWKQYAAACQEQGTPAIAQICHPGRQSPRGAGERGVFGTPVAPSPIPLQIGTGCTASILRNIAFGVPREMTVSDIEGVVQKFVNSARFLAECGFAGVELHAAHGYLLSQFLSPKSNIRHDKYGGSPERRARIVLDIIKETRAVVPENFCIGLKLNSADHSASDFEDTMTQIGLFAESGIDFLEVSGGTYEDPTMMGRGLQEETATKSVQRTAAREAFFLDFAKETRKRFPGLILMLTGGFRSRRGIQAALKGGACDIVGVGRPAVVCPNFPELMMDDKYTDDEANVVLGKVPTPLWARIFQIRVLGGGAETQFYAGQIQRMATGYATHAP</sequence>
<dbReference type="Gene3D" id="3.20.20.70">
    <property type="entry name" value="Aldolase class I"/>
    <property type="match status" value="1"/>
</dbReference>
<evidence type="ECO:0000256" key="4">
    <source>
        <dbReference type="ARBA" id="ARBA00023002"/>
    </source>
</evidence>
<dbReference type="GeneID" id="26805896"/>
<dbReference type="AlphaFoldDB" id="A0A0L1J8K5"/>
<dbReference type="EMBL" id="JNOM01000062">
    <property type="protein sequence ID" value="KNG88069.1"/>
    <property type="molecule type" value="Genomic_DNA"/>
</dbReference>
<evidence type="ECO:0000259" key="5">
    <source>
        <dbReference type="Pfam" id="PF00724"/>
    </source>
</evidence>
<evidence type="ECO:0000313" key="6">
    <source>
        <dbReference type="EMBL" id="KNG88069.1"/>
    </source>
</evidence>
<proteinExistence type="inferred from homology"/>
<dbReference type="GO" id="GO:0010181">
    <property type="term" value="F:FMN binding"/>
    <property type="evidence" value="ECO:0007669"/>
    <property type="project" value="InterPro"/>
</dbReference>
<dbReference type="RefSeq" id="XP_015408992.1">
    <property type="nucleotide sequence ID" value="XM_015549349.1"/>
</dbReference>
<keyword evidence="3" id="KW-0288">FMN</keyword>
<comment type="similarity">
    <text evidence="1">Belongs to the NADH:flavin oxidoreductase/NADH oxidase family.</text>
</comment>
<gene>
    <name evidence="6" type="ORF">ANOM_004092</name>
</gene>
<evidence type="ECO:0000256" key="1">
    <source>
        <dbReference type="ARBA" id="ARBA00005979"/>
    </source>
</evidence>
<dbReference type="InterPro" id="IPR013785">
    <property type="entry name" value="Aldolase_TIM"/>
</dbReference>
<dbReference type="PANTHER" id="PTHR43656">
    <property type="entry name" value="BINDING OXIDOREDUCTASE, PUTATIVE (AFU_ORTHOLOGUE AFUA_2G08260)-RELATED"/>
    <property type="match status" value="1"/>
</dbReference>
<dbReference type="SUPFAM" id="SSF51395">
    <property type="entry name" value="FMN-linked oxidoreductases"/>
    <property type="match status" value="1"/>
</dbReference>
<dbReference type="Pfam" id="PF00724">
    <property type="entry name" value="Oxidored_FMN"/>
    <property type="match status" value="1"/>
</dbReference>
<keyword evidence="2" id="KW-0285">Flavoprotein</keyword>
<accession>A0A0L1J8K5</accession>
<evidence type="ECO:0000256" key="2">
    <source>
        <dbReference type="ARBA" id="ARBA00022630"/>
    </source>
</evidence>
<dbReference type="Proteomes" id="UP000037505">
    <property type="component" value="Unassembled WGS sequence"/>
</dbReference>
<evidence type="ECO:0000313" key="7">
    <source>
        <dbReference type="Proteomes" id="UP000037505"/>
    </source>
</evidence>
<dbReference type="GO" id="GO:0016491">
    <property type="term" value="F:oxidoreductase activity"/>
    <property type="evidence" value="ECO:0007669"/>
    <property type="project" value="UniProtKB-KW"/>
</dbReference>
<keyword evidence="4" id="KW-0560">Oxidoreductase</keyword>
<organism evidence="6 7">
    <name type="scientific">Aspergillus nomiae NRRL (strain ATCC 15546 / NRRL 13137 / CBS 260.88 / M93)</name>
    <dbReference type="NCBI Taxonomy" id="1509407"/>
    <lineage>
        <taxon>Eukaryota</taxon>
        <taxon>Fungi</taxon>
        <taxon>Dikarya</taxon>
        <taxon>Ascomycota</taxon>
        <taxon>Pezizomycotina</taxon>
        <taxon>Eurotiomycetes</taxon>
        <taxon>Eurotiomycetidae</taxon>
        <taxon>Eurotiales</taxon>
        <taxon>Aspergillaceae</taxon>
        <taxon>Aspergillus</taxon>
        <taxon>Aspergillus subgen. Circumdati</taxon>
    </lineage>
</organism>
<protein>
    <submittedName>
        <fullName evidence="6">Putative FMN binding oxidoreductase</fullName>
    </submittedName>
</protein>
<evidence type="ECO:0000256" key="3">
    <source>
        <dbReference type="ARBA" id="ARBA00022643"/>
    </source>
</evidence>
<reference evidence="6 7" key="1">
    <citation type="submission" date="2014-06" db="EMBL/GenBank/DDBJ databases">
        <title>The Genome of the Aflatoxigenic Filamentous Fungus Aspergillus nomius.</title>
        <authorList>
            <person name="Moore M.G."/>
            <person name="Shannon B.M."/>
            <person name="Brian M.M."/>
        </authorList>
    </citation>
    <scope>NUCLEOTIDE SEQUENCE [LARGE SCALE GENOMIC DNA]</scope>
    <source>
        <strain evidence="6 7">NRRL 13137</strain>
    </source>
</reference>
<comment type="caution">
    <text evidence="6">The sequence shown here is derived from an EMBL/GenBank/DDBJ whole genome shotgun (WGS) entry which is preliminary data.</text>
</comment>
<dbReference type="PANTHER" id="PTHR43656:SF2">
    <property type="entry name" value="BINDING OXIDOREDUCTASE, PUTATIVE (AFU_ORTHOLOGUE AFUA_2G08260)-RELATED"/>
    <property type="match status" value="1"/>
</dbReference>
<keyword evidence="7" id="KW-1185">Reference proteome</keyword>
<dbReference type="InterPro" id="IPR051799">
    <property type="entry name" value="NADH_flavin_oxidoreductase"/>
</dbReference>
<feature type="domain" description="NADH:flavin oxidoreductase/NADH oxidase N-terminal" evidence="5">
    <location>
        <begin position="7"/>
        <end position="360"/>
    </location>
</feature>